<dbReference type="Ensembl" id="ENSCUST00005000365.1">
    <property type="protein sequence ID" value="ENSCUSP00005000344.1"/>
    <property type="gene ID" value="ENSCUSG00005000247.1"/>
</dbReference>
<feature type="region of interest" description="Disordered" evidence="1">
    <location>
        <begin position="220"/>
        <end position="243"/>
    </location>
</feature>
<name>A0A8C3XXH0_CATUS</name>
<dbReference type="GO" id="GO:0000775">
    <property type="term" value="C:chromosome, centromeric region"/>
    <property type="evidence" value="ECO:0007669"/>
    <property type="project" value="TreeGrafter"/>
</dbReference>
<reference evidence="2" key="1">
    <citation type="submission" date="2020-10" db="EMBL/GenBank/DDBJ databases">
        <title>Catharus ustulatus (Swainson's thrush) genome, bCatUst1, primary haplotype v2.</title>
        <authorList>
            <person name="Delmore K."/>
            <person name="Vafadar M."/>
            <person name="Formenti G."/>
            <person name="Chow W."/>
            <person name="Pelan S."/>
            <person name="Howe K."/>
            <person name="Rhie A."/>
            <person name="Mountcastle J."/>
            <person name="Haase B."/>
            <person name="Fedrigo O."/>
            <person name="Jarvis E.D."/>
        </authorList>
    </citation>
    <scope>NUCLEOTIDE SEQUENCE [LARGE SCALE GENOMIC DNA]</scope>
</reference>
<evidence type="ECO:0000256" key="1">
    <source>
        <dbReference type="SAM" id="MobiDB-lite"/>
    </source>
</evidence>
<keyword evidence="3" id="KW-1185">Reference proteome</keyword>
<protein>
    <submittedName>
        <fullName evidence="2">Uncharacterized protein</fullName>
    </submittedName>
</protein>
<dbReference type="GO" id="GO:0034080">
    <property type="term" value="P:CENP-A containing chromatin assembly"/>
    <property type="evidence" value="ECO:0007669"/>
    <property type="project" value="TreeGrafter"/>
</dbReference>
<evidence type="ECO:0000313" key="3">
    <source>
        <dbReference type="Proteomes" id="UP000694563"/>
    </source>
</evidence>
<dbReference type="PANTHER" id="PTHR15992">
    <property type="entry name" value="HOLLIDAY JUNCTION RECOGNITION PROTEIN"/>
    <property type="match status" value="1"/>
</dbReference>
<proteinExistence type="predicted"/>
<dbReference type="Proteomes" id="UP000694563">
    <property type="component" value="Chromosome 2"/>
</dbReference>
<reference evidence="2" key="3">
    <citation type="submission" date="2025-09" db="UniProtKB">
        <authorList>
            <consortium name="Ensembl"/>
        </authorList>
    </citation>
    <scope>IDENTIFICATION</scope>
</reference>
<organism evidence="2 3">
    <name type="scientific">Catharus ustulatus</name>
    <name type="common">Russet-backed thrush</name>
    <name type="synonym">Hylocichla ustulatus</name>
    <dbReference type="NCBI Taxonomy" id="91951"/>
    <lineage>
        <taxon>Eukaryota</taxon>
        <taxon>Metazoa</taxon>
        <taxon>Chordata</taxon>
        <taxon>Craniata</taxon>
        <taxon>Vertebrata</taxon>
        <taxon>Euteleostomi</taxon>
        <taxon>Archelosauria</taxon>
        <taxon>Archosauria</taxon>
        <taxon>Dinosauria</taxon>
        <taxon>Saurischia</taxon>
        <taxon>Theropoda</taxon>
        <taxon>Coelurosauria</taxon>
        <taxon>Aves</taxon>
        <taxon>Neognathae</taxon>
        <taxon>Neoaves</taxon>
        <taxon>Telluraves</taxon>
        <taxon>Australaves</taxon>
        <taxon>Passeriformes</taxon>
        <taxon>Turdidae</taxon>
        <taxon>Catharus</taxon>
    </lineage>
</organism>
<accession>A0A8C3XXH0</accession>
<dbReference type="GO" id="GO:0042393">
    <property type="term" value="F:histone binding"/>
    <property type="evidence" value="ECO:0007669"/>
    <property type="project" value="TreeGrafter"/>
</dbReference>
<sequence>MERDAAVQEGLRRSNARFLLSMSRILEKYNHPFEDDLLVSMDDLTYSTPDGKNSLKLLNLNVDDGPIQKKERRVQLDVIVQDDYRDLPKWITVTDFSSMKKKLELSNGCSSSKYLQLQHSGAPISSTTIAFPSYQPCLELSSTFCDSIHGEYQSADEECSWSNTTLADLYPAMVEIFTKLMTKHSQKKVLKYMFGHLRSKRRHSRRPKLNVTLGKMRGFRPSERKSTCGFRSEDNQSSTSGNESREFYCDNYLVSNSPDLMPYAYTDTNEIKTGYSNSSLEYLAPGKGQEVRKHTAFPDVMDRMGETFPVEDELHTTSSPKNSEYTENEKFAYKRFSETTFIIPTASSDSRALHVVEESETQKTDCVGTSELRSSACSSPGNSNNSLLPITNCSPARSDFMKQSPSKMPKKCKDAFEELYYKVCSEEFRKSLTLKRPCVNSQNLEEKGRLVKSNLSDFGRSAKQCDIEFDRIDEKLRGESVPKFPGDVLQLWGLGDIRCSGSREEVLNTY</sequence>
<feature type="compositionally biased region" description="Basic and acidic residues" evidence="1">
    <location>
        <begin position="220"/>
        <end position="234"/>
    </location>
</feature>
<reference evidence="2" key="2">
    <citation type="submission" date="2025-08" db="UniProtKB">
        <authorList>
            <consortium name="Ensembl"/>
        </authorList>
    </citation>
    <scope>IDENTIFICATION</scope>
</reference>
<dbReference type="Gene3D" id="6.10.250.2320">
    <property type="match status" value="1"/>
</dbReference>
<dbReference type="PANTHER" id="PTHR15992:SF5">
    <property type="entry name" value="HOLLIDAY JUNCTION RECOGNITION PROTEIN"/>
    <property type="match status" value="1"/>
</dbReference>
<dbReference type="AlphaFoldDB" id="A0A8C3XXH0"/>
<evidence type="ECO:0000313" key="2">
    <source>
        <dbReference type="Ensembl" id="ENSCUSP00005000344.1"/>
    </source>
</evidence>